<evidence type="ECO:0000256" key="2">
    <source>
        <dbReference type="ARBA" id="ARBA00022737"/>
    </source>
</evidence>
<evidence type="ECO:0000256" key="1">
    <source>
        <dbReference type="ARBA" id="ARBA00022679"/>
    </source>
</evidence>
<dbReference type="KEGG" id="lali:LA20249_07760"/>
<keyword evidence="5" id="KW-0804">Transcription</keyword>
<dbReference type="InterPro" id="IPR036634">
    <property type="entry name" value="PRD_sf"/>
</dbReference>
<proteinExistence type="predicted"/>
<evidence type="ECO:0000313" key="8">
    <source>
        <dbReference type="EMBL" id="AUI72079.1"/>
    </source>
</evidence>
<dbReference type="RefSeq" id="WP_057737323.1">
    <property type="nucleotide sequence ID" value="NZ_AZDQ01000005.1"/>
</dbReference>
<dbReference type="SUPFAM" id="SSF63520">
    <property type="entry name" value="PTS-regulatory domain, PRD"/>
    <property type="match status" value="1"/>
</dbReference>
<dbReference type="InterPro" id="IPR007737">
    <property type="entry name" value="Mga_HTH"/>
</dbReference>
<dbReference type="PROSITE" id="PS51372">
    <property type="entry name" value="PRD_2"/>
    <property type="match status" value="1"/>
</dbReference>
<dbReference type="PANTHER" id="PTHR30185:SF18">
    <property type="entry name" value="TRANSCRIPTIONAL REGULATOR MTLR"/>
    <property type="match status" value="1"/>
</dbReference>
<evidence type="ECO:0000259" key="7">
    <source>
        <dbReference type="PROSITE" id="PS51372"/>
    </source>
</evidence>
<accession>A0A2K9HHR9</accession>
<evidence type="ECO:0008006" key="10">
    <source>
        <dbReference type="Google" id="ProtNLM"/>
    </source>
</evidence>
<keyword evidence="3" id="KW-0805">Transcription regulation</keyword>
<name>A0A2K9HHR9_9LACO</name>
<dbReference type="EMBL" id="CP018867">
    <property type="protein sequence ID" value="AUI72079.1"/>
    <property type="molecule type" value="Genomic_DNA"/>
</dbReference>
<dbReference type="InterPro" id="IPR013196">
    <property type="entry name" value="HTH_11"/>
</dbReference>
<dbReference type="GO" id="GO:0009401">
    <property type="term" value="P:phosphoenolpyruvate-dependent sugar phosphotransferase system"/>
    <property type="evidence" value="ECO:0007669"/>
    <property type="project" value="InterPro"/>
</dbReference>
<dbReference type="PROSITE" id="PS51099">
    <property type="entry name" value="PTS_EIIB_TYPE_2"/>
    <property type="match status" value="1"/>
</dbReference>
<dbReference type="GO" id="GO:0006355">
    <property type="term" value="P:regulation of DNA-templated transcription"/>
    <property type="evidence" value="ECO:0007669"/>
    <property type="project" value="InterPro"/>
</dbReference>
<keyword evidence="9" id="KW-1185">Reference proteome</keyword>
<dbReference type="Gene3D" id="1.10.10.10">
    <property type="entry name" value="Winged helix-like DNA-binding domain superfamily/Winged helix DNA-binding domain"/>
    <property type="match status" value="2"/>
</dbReference>
<organism evidence="8 9">
    <name type="scientific">Companilactobacillus alimentarius DSM 20249</name>
    <dbReference type="NCBI Taxonomy" id="1423720"/>
    <lineage>
        <taxon>Bacteria</taxon>
        <taxon>Bacillati</taxon>
        <taxon>Bacillota</taxon>
        <taxon>Bacilli</taxon>
        <taxon>Lactobacillales</taxon>
        <taxon>Lactobacillaceae</taxon>
        <taxon>Companilactobacillus</taxon>
    </lineage>
</organism>
<dbReference type="InterPro" id="IPR050661">
    <property type="entry name" value="BglG_antiterminators"/>
</dbReference>
<dbReference type="InterPro" id="IPR036388">
    <property type="entry name" value="WH-like_DNA-bd_sf"/>
</dbReference>
<dbReference type="InterPro" id="IPR036095">
    <property type="entry name" value="PTS_EIIB-like_sf"/>
</dbReference>
<dbReference type="Pfam" id="PF05043">
    <property type="entry name" value="Mga"/>
    <property type="match status" value="1"/>
</dbReference>
<dbReference type="STRING" id="1423720.FC67_GL001369"/>
<evidence type="ECO:0000256" key="4">
    <source>
        <dbReference type="ARBA" id="ARBA00023159"/>
    </source>
</evidence>
<dbReference type="PANTHER" id="PTHR30185">
    <property type="entry name" value="CRYPTIC BETA-GLUCOSIDE BGL OPERON ANTITERMINATOR"/>
    <property type="match status" value="1"/>
</dbReference>
<gene>
    <name evidence="8" type="ORF">LA20249_07760</name>
</gene>
<reference evidence="8 9" key="1">
    <citation type="submission" date="2016-12" db="EMBL/GenBank/DDBJ databases">
        <title>The whole genome sequencing and assembly of Lactobacillus alimentarius DSM 20249T strain.</title>
        <authorList>
            <person name="Lee Y.-J."/>
            <person name="Yi H."/>
            <person name="Bahn Y.-S."/>
            <person name="Kim J.F."/>
            <person name="Lee D.-W."/>
        </authorList>
    </citation>
    <scope>NUCLEOTIDE SEQUENCE [LARGE SCALE GENOMIC DNA]</scope>
    <source>
        <strain evidence="8 9">DSM 20249</strain>
    </source>
</reference>
<evidence type="ECO:0000256" key="5">
    <source>
        <dbReference type="ARBA" id="ARBA00023163"/>
    </source>
</evidence>
<dbReference type="SUPFAM" id="SSF52794">
    <property type="entry name" value="PTS system IIB component-like"/>
    <property type="match status" value="1"/>
</dbReference>
<dbReference type="GO" id="GO:0008982">
    <property type="term" value="F:protein-N(PI)-phosphohistidine-sugar phosphotransferase activity"/>
    <property type="evidence" value="ECO:0007669"/>
    <property type="project" value="InterPro"/>
</dbReference>
<protein>
    <recommendedName>
        <fullName evidence="10">Transcriptional antiterminator</fullName>
    </recommendedName>
</protein>
<keyword evidence="4" id="KW-0010">Activator</keyword>
<dbReference type="Gene3D" id="3.40.50.2300">
    <property type="match status" value="1"/>
</dbReference>
<dbReference type="InterPro" id="IPR011608">
    <property type="entry name" value="PRD"/>
</dbReference>
<dbReference type="CDD" id="cd05568">
    <property type="entry name" value="PTS_IIB_bgl_like"/>
    <property type="match status" value="1"/>
</dbReference>
<evidence type="ECO:0000259" key="6">
    <source>
        <dbReference type="PROSITE" id="PS51099"/>
    </source>
</evidence>
<keyword evidence="2" id="KW-0677">Repeat</keyword>
<feature type="domain" description="PRD" evidence="7">
    <location>
        <begin position="298"/>
        <end position="405"/>
    </location>
</feature>
<keyword evidence="1" id="KW-0808">Transferase</keyword>
<dbReference type="Gene3D" id="1.10.1790.10">
    <property type="entry name" value="PRD domain"/>
    <property type="match status" value="1"/>
</dbReference>
<feature type="domain" description="PTS EIIB type-2" evidence="6">
    <location>
        <begin position="409"/>
        <end position="499"/>
    </location>
</feature>
<dbReference type="Pfam" id="PF08279">
    <property type="entry name" value="HTH_11"/>
    <property type="match status" value="1"/>
</dbReference>
<evidence type="ECO:0000256" key="3">
    <source>
        <dbReference type="ARBA" id="ARBA00023015"/>
    </source>
</evidence>
<sequence>MQLTDREIKIIYLLLNQDKAITVQKLSEVYSVSVRTIKYDFKDIRDWLCSENLQVFETKPHVGVWLKGDGKVKEIIRKRLLGQTGFEYCPAPKKRSLQIVFLLSLTDQSVTLQQLENKLHVSETTILNDLERVRNKLSNFNIRLVHKDFYGYQLDGNEFNLRSYLESSLQEVISNFDIYSVIHLLQLNSEEVTGLLLGLNVEFEYIFKRVLIQTGKLIEKSSADLDYNDILTISCRLAIAIARLSINHPINSYQELSVNESTLDSFDTELFQNMFDEYDFPLYQDEYLYVINGGQGLQEDNNLAGITKRIIDAVSKKIDLPFYEDKQLFDSLLSHLISKLNGKYKFTNEYNPFVNDIKQNYPKLFSALYDVCTREVSNNPAIVNDSFVSFLALHFMVSEQRIQTHERKVRVVYVCSTGLGVTNLIQQKIEENIPNIEIAGFTSFIAAKRQINKIKPDLVISIFDLKGINSPLIQVNPLPTDSDIAKIRNTIAEILTKNSDGIQLESRQNILPNSLKENLTLKNFSKDLIMTMFAVYEDLYKLLKKKYSR</sequence>
<dbReference type="Proteomes" id="UP000234653">
    <property type="component" value="Chromosome"/>
</dbReference>
<dbReference type="AlphaFoldDB" id="A0A2K9HHR9"/>
<evidence type="ECO:0000313" key="9">
    <source>
        <dbReference type="Proteomes" id="UP000234653"/>
    </source>
</evidence>
<dbReference type="Pfam" id="PF00874">
    <property type="entry name" value="PRD"/>
    <property type="match status" value="1"/>
</dbReference>
<dbReference type="InterPro" id="IPR013011">
    <property type="entry name" value="PTS_EIIB_2"/>
</dbReference>